<evidence type="ECO:0000313" key="6">
    <source>
        <dbReference type="Proteomes" id="UP000282087"/>
    </source>
</evidence>
<evidence type="ECO:0000259" key="3">
    <source>
        <dbReference type="PROSITE" id="PS51253"/>
    </source>
</evidence>
<dbReference type="STRING" id="542832.A0A3M6VT16"/>
<sequence>MSSSDDGIDLGVATDHRLCTPLSTNAHPHSTSTKRKRVVLSIHDKQQVLERLEAGEQPIAIAHEFGISRQQVSDIKKNKDRILAFCIDAEGMTKLKRKTLKSVPEHHPGVEQELYRWIIRQRTLGRPVSADALTTKVSDLFMQYAIEGNSKIPFTAMTKWLKHFKKVYGLKVLSQDEMQQLPDQFVPAMGVIQMQQPGPTITASVDENACMHVVEHGNTRQPQDGLGASTTSLQTVVDTMQQLNTQLARFEQEMVIKLDYLDERVTTLCSFVLLPRG</sequence>
<accession>A0A3M6VT16</accession>
<dbReference type="OrthoDB" id="5919228at2759"/>
<feature type="domain" description="HTH CENPB-type" evidence="3">
    <location>
        <begin position="98"/>
        <end position="174"/>
    </location>
</feature>
<evidence type="ECO:0000313" key="4">
    <source>
        <dbReference type="EMBL" id="RMX69919.1"/>
    </source>
</evidence>
<protein>
    <recommendedName>
        <fullName evidence="3">HTH CENPB-type domain-containing protein</fullName>
    </recommendedName>
</protein>
<dbReference type="SUPFAM" id="SSF46689">
    <property type="entry name" value="Homeodomain-like"/>
    <property type="match status" value="2"/>
</dbReference>
<dbReference type="Pfam" id="PF04218">
    <property type="entry name" value="CENP-B_N"/>
    <property type="match status" value="1"/>
</dbReference>
<dbReference type="AlphaFoldDB" id="A0A3M6VT16"/>
<dbReference type="InterPro" id="IPR007889">
    <property type="entry name" value="HTH_Psq"/>
</dbReference>
<dbReference type="GO" id="GO:0003677">
    <property type="term" value="F:DNA binding"/>
    <property type="evidence" value="ECO:0007669"/>
    <property type="project" value="UniProtKB-KW"/>
</dbReference>
<name>A0A3M6VT16_9STRA</name>
<dbReference type="VEuPathDB" id="FungiDB:DD237_004725"/>
<proteinExistence type="predicted"/>
<dbReference type="InterPro" id="IPR050863">
    <property type="entry name" value="CenT-Element_Derived"/>
</dbReference>
<dbReference type="PANTHER" id="PTHR19303">
    <property type="entry name" value="TRANSPOSON"/>
    <property type="match status" value="1"/>
</dbReference>
<dbReference type="PANTHER" id="PTHR19303:SF16">
    <property type="entry name" value="JERKY PROTEIN HOMOLOG-LIKE"/>
    <property type="match status" value="1"/>
</dbReference>
<reference evidence="6 7" key="1">
    <citation type="submission" date="2018-06" db="EMBL/GenBank/DDBJ databases">
        <title>Comparative genomics of downy mildews reveals potential adaptations to biotrophy.</title>
        <authorList>
            <person name="Fletcher K."/>
            <person name="Klosterman S.J."/>
            <person name="Derevnina L."/>
            <person name="Martin F."/>
            <person name="Koike S."/>
            <person name="Reyes Chin-Wo S."/>
            <person name="Mou B."/>
            <person name="Michelmore R."/>
        </authorList>
    </citation>
    <scope>NUCLEOTIDE SEQUENCE [LARGE SCALE GENOMIC DNA]</scope>
    <source>
        <strain evidence="5 7">R13</strain>
        <strain evidence="4 6">R14</strain>
    </source>
</reference>
<evidence type="ECO:0000313" key="7">
    <source>
        <dbReference type="Proteomes" id="UP000286097"/>
    </source>
</evidence>
<dbReference type="InterPro" id="IPR006600">
    <property type="entry name" value="HTH_CenpB_DNA-bd_dom"/>
</dbReference>
<dbReference type="InterPro" id="IPR009057">
    <property type="entry name" value="Homeodomain-like_sf"/>
</dbReference>
<dbReference type="Gene3D" id="1.10.10.60">
    <property type="entry name" value="Homeodomain-like"/>
    <property type="match status" value="2"/>
</dbReference>
<keyword evidence="6" id="KW-1185">Reference proteome</keyword>
<dbReference type="EMBL" id="QKXF01000657">
    <property type="protein sequence ID" value="RQM10033.1"/>
    <property type="molecule type" value="Genomic_DNA"/>
</dbReference>
<dbReference type="EMBL" id="QLLG01000010">
    <property type="protein sequence ID" value="RMX69919.1"/>
    <property type="molecule type" value="Genomic_DNA"/>
</dbReference>
<evidence type="ECO:0000256" key="2">
    <source>
        <dbReference type="ARBA" id="ARBA00023242"/>
    </source>
</evidence>
<dbReference type="PROSITE" id="PS51253">
    <property type="entry name" value="HTH_CENPB"/>
    <property type="match status" value="1"/>
</dbReference>
<keyword evidence="2" id="KW-0539">Nucleus</keyword>
<dbReference type="Pfam" id="PF03221">
    <property type="entry name" value="HTH_Tnp_Tc5"/>
    <property type="match status" value="1"/>
</dbReference>
<keyword evidence="1" id="KW-0238">DNA-binding</keyword>
<organism evidence="4 6">
    <name type="scientific">Peronospora effusa</name>
    <dbReference type="NCBI Taxonomy" id="542832"/>
    <lineage>
        <taxon>Eukaryota</taxon>
        <taxon>Sar</taxon>
        <taxon>Stramenopiles</taxon>
        <taxon>Oomycota</taxon>
        <taxon>Peronosporomycetes</taxon>
        <taxon>Peronosporales</taxon>
        <taxon>Peronosporaceae</taxon>
        <taxon>Peronospora</taxon>
    </lineage>
</organism>
<evidence type="ECO:0000256" key="1">
    <source>
        <dbReference type="ARBA" id="ARBA00023125"/>
    </source>
</evidence>
<dbReference type="Proteomes" id="UP000282087">
    <property type="component" value="Unassembled WGS sequence"/>
</dbReference>
<evidence type="ECO:0000313" key="5">
    <source>
        <dbReference type="EMBL" id="RQM10033.1"/>
    </source>
</evidence>
<gene>
    <name evidence="5" type="ORF">DD237_004725</name>
    <name evidence="4" type="ORF">DD238_001814</name>
</gene>
<dbReference type="Proteomes" id="UP000286097">
    <property type="component" value="Unassembled WGS sequence"/>
</dbReference>
<dbReference type="GO" id="GO:0005634">
    <property type="term" value="C:nucleus"/>
    <property type="evidence" value="ECO:0007669"/>
    <property type="project" value="TreeGrafter"/>
</dbReference>
<comment type="caution">
    <text evidence="4">The sequence shown here is derived from an EMBL/GenBank/DDBJ whole genome shotgun (WGS) entry which is preliminary data.</text>
</comment>